<dbReference type="EMBL" id="JBGBZJ010000003">
    <property type="protein sequence ID" value="MEY9457995.1"/>
    <property type="molecule type" value="Genomic_DNA"/>
</dbReference>
<dbReference type="RefSeq" id="WP_370131883.1">
    <property type="nucleotide sequence ID" value="NZ_JBGBZJ010000003.1"/>
</dbReference>
<evidence type="ECO:0000313" key="2">
    <source>
        <dbReference type="Proteomes" id="UP001565369"/>
    </source>
</evidence>
<dbReference type="Proteomes" id="UP001565369">
    <property type="component" value="Unassembled WGS sequence"/>
</dbReference>
<comment type="caution">
    <text evidence="1">The sequence shown here is derived from an EMBL/GenBank/DDBJ whole genome shotgun (WGS) entry which is preliminary data.</text>
</comment>
<dbReference type="InterPro" id="IPR029055">
    <property type="entry name" value="Ntn_hydrolases_N"/>
</dbReference>
<keyword evidence="2" id="KW-1185">Reference proteome</keyword>
<dbReference type="Gene3D" id="3.60.20.10">
    <property type="entry name" value="Glutamine Phosphoribosylpyrophosphate, subunit 1, domain 1"/>
    <property type="match status" value="1"/>
</dbReference>
<protein>
    <submittedName>
        <fullName evidence="1">Uncharacterized protein</fullName>
    </submittedName>
</protein>
<proteinExistence type="predicted"/>
<accession>A0ABV4G270</accession>
<organism evidence="1 2">
    <name type="scientific">Bradyrhizobium ottawaense</name>
    <dbReference type="NCBI Taxonomy" id="931866"/>
    <lineage>
        <taxon>Bacteria</taxon>
        <taxon>Pseudomonadati</taxon>
        <taxon>Pseudomonadota</taxon>
        <taxon>Alphaproteobacteria</taxon>
        <taxon>Hyphomicrobiales</taxon>
        <taxon>Nitrobacteraceae</taxon>
        <taxon>Bradyrhizobium</taxon>
    </lineage>
</organism>
<name>A0ABV4G270_9BRAD</name>
<reference evidence="1 2" key="1">
    <citation type="submission" date="2024-07" db="EMBL/GenBank/DDBJ databases">
        <title>Genomic Encyclopedia of Type Strains, Phase V (KMG-V): Genome sequencing to study the core and pangenomes of soil and plant-associated prokaryotes.</title>
        <authorList>
            <person name="Whitman W."/>
        </authorList>
    </citation>
    <scope>NUCLEOTIDE SEQUENCE [LARGE SCALE GENOMIC DNA]</scope>
    <source>
        <strain evidence="1 2">USDA 152</strain>
    </source>
</reference>
<gene>
    <name evidence="1" type="ORF">ABIG07_006943</name>
</gene>
<evidence type="ECO:0000313" key="1">
    <source>
        <dbReference type="EMBL" id="MEY9457995.1"/>
    </source>
</evidence>
<sequence>MTIVVTVKINDGIVLASDSATTFSDDDGNVVKIYNNANKVFNLVKGLPIGGLTWGAGGIGAASISTITKDLRRRLSGKDPDHLDWALGDNYTVEDVANRVKEFFFDELFRAEFGQEPPPNFFLGFKVCGYSAGAGLPELWDFRIIGNDAVGPRLMRGQDSAGPNWDGEYEAMDRLILGVGSKFKDVLVTEGVPAENVQEAANRVIGQLSVPVVLAAMPIKDAVDLATFMVETTIRFVGFNMRAATVGGPIEVAAITKHEGFKWVQRKLFFSEELNP</sequence>